<comment type="caution">
    <text evidence="1">The sequence shown here is derived from an EMBL/GenBank/DDBJ whole genome shotgun (WGS) entry which is preliminary data.</text>
</comment>
<name>D6TVP7_KTERA</name>
<keyword evidence="2" id="KW-1185">Reference proteome</keyword>
<evidence type="ECO:0000313" key="2">
    <source>
        <dbReference type="Proteomes" id="UP000004508"/>
    </source>
</evidence>
<organism evidence="1 2">
    <name type="scientific">Ktedonobacter racemifer DSM 44963</name>
    <dbReference type="NCBI Taxonomy" id="485913"/>
    <lineage>
        <taxon>Bacteria</taxon>
        <taxon>Bacillati</taxon>
        <taxon>Chloroflexota</taxon>
        <taxon>Ktedonobacteria</taxon>
        <taxon>Ktedonobacterales</taxon>
        <taxon>Ktedonobacteraceae</taxon>
        <taxon>Ktedonobacter</taxon>
    </lineage>
</organism>
<dbReference type="EMBL" id="ADVG01000003">
    <property type="protein sequence ID" value="EFH84280.1"/>
    <property type="molecule type" value="Genomic_DNA"/>
</dbReference>
<gene>
    <name evidence="1" type="ORF">Krac_5306</name>
</gene>
<dbReference type="AlphaFoldDB" id="D6TVP7"/>
<accession>D6TVP7</accession>
<dbReference type="Proteomes" id="UP000004508">
    <property type="component" value="Unassembled WGS sequence"/>
</dbReference>
<proteinExistence type="predicted"/>
<sequence>MREELRLSSEKQLSVSFKKNTAARPPFIMVWSKTGRTIHAVLESAFLLHTLYCSSYGVKRQYLFPSSLPHKRNAPFIPMFQNRGLLARFDKDSSSVYICLPGYTYNEIINFDNFQFFSQLVSGVRI</sequence>
<dbReference type="InParanoid" id="D6TVP7"/>
<evidence type="ECO:0000313" key="1">
    <source>
        <dbReference type="EMBL" id="EFH84280.1"/>
    </source>
</evidence>
<reference evidence="1 2" key="1">
    <citation type="journal article" date="2011" name="Stand. Genomic Sci.">
        <title>Non-contiguous finished genome sequence and contextual data of the filamentous soil bacterium Ktedonobacter racemifer type strain (SOSP1-21).</title>
        <authorList>
            <person name="Chang Y.J."/>
            <person name="Land M."/>
            <person name="Hauser L."/>
            <person name="Chertkov O."/>
            <person name="Del Rio T.G."/>
            <person name="Nolan M."/>
            <person name="Copeland A."/>
            <person name="Tice H."/>
            <person name="Cheng J.F."/>
            <person name="Lucas S."/>
            <person name="Han C."/>
            <person name="Goodwin L."/>
            <person name="Pitluck S."/>
            <person name="Ivanova N."/>
            <person name="Ovchinikova G."/>
            <person name="Pati A."/>
            <person name="Chen A."/>
            <person name="Palaniappan K."/>
            <person name="Mavromatis K."/>
            <person name="Liolios K."/>
            <person name="Brettin T."/>
            <person name="Fiebig A."/>
            <person name="Rohde M."/>
            <person name="Abt B."/>
            <person name="Goker M."/>
            <person name="Detter J.C."/>
            <person name="Woyke T."/>
            <person name="Bristow J."/>
            <person name="Eisen J.A."/>
            <person name="Markowitz V."/>
            <person name="Hugenholtz P."/>
            <person name="Kyrpides N.C."/>
            <person name="Klenk H.P."/>
            <person name="Lapidus A."/>
        </authorList>
    </citation>
    <scope>NUCLEOTIDE SEQUENCE [LARGE SCALE GENOMIC DNA]</scope>
    <source>
        <strain evidence="2">DSM 44963</strain>
    </source>
</reference>
<protein>
    <submittedName>
        <fullName evidence="1">Uncharacterized protein</fullName>
    </submittedName>
</protein>